<reference evidence="1 2" key="1">
    <citation type="submission" date="2016-09" db="EMBL/GenBank/DDBJ databases">
        <title>The draft genome of Dichanthelium oligosanthes: A C3 panicoid grass species.</title>
        <authorList>
            <person name="Studer A.J."/>
            <person name="Schnable J.C."/>
            <person name="Brutnell T.P."/>
        </authorList>
    </citation>
    <scope>NUCLEOTIDE SEQUENCE [LARGE SCALE GENOMIC DNA]</scope>
    <source>
        <strain evidence="2">cv. Kellogg 1175</strain>
        <tissue evidence="1">Leaf</tissue>
    </source>
</reference>
<protein>
    <recommendedName>
        <fullName evidence="3">F-box domain-containing protein</fullName>
    </recommendedName>
</protein>
<dbReference type="Proteomes" id="UP000095767">
    <property type="component" value="Unassembled WGS sequence"/>
</dbReference>
<dbReference type="EMBL" id="LWDX02042948">
    <property type="protein sequence ID" value="OEL23274.1"/>
    <property type="molecule type" value="Genomic_DNA"/>
</dbReference>
<dbReference type="SUPFAM" id="SSF81383">
    <property type="entry name" value="F-box domain"/>
    <property type="match status" value="1"/>
</dbReference>
<evidence type="ECO:0000313" key="2">
    <source>
        <dbReference type="Proteomes" id="UP000095767"/>
    </source>
</evidence>
<name>A0A1E5VE35_9POAL</name>
<dbReference type="AlphaFoldDB" id="A0A1E5VE35"/>
<dbReference type="PANTHER" id="PTHR32133:SF392">
    <property type="entry name" value="F-BOX DOMAIN-CONTAINING PROTEIN"/>
    <property type="match status" value="1"/>
</dbReference>
<sequence length="300" mass="33771">MRNCTYSLPPDDITFLLRASLACRRWRRVLADPAFLRQHRALHRTPSVPSFFRVVSKEMPYCSRYVQDNPASRRPAGCDLPGWLVLDCRHGRALFATPSPSLGTEVTLDLLVWNPLTGEQRNLPHLSPPPTTGVIIRNAGYITPACMHSSKTGDWSELASVHHLDVHVDCRPLASTFVGDVLYFCGNLTYAFEYQSSTGLRLECIKGNSSSSYPWRTVGWDARTWNWNQAYAHGCGQGRDFPVGMAARRLGYDNTRPDMVPKPYKNTHAREATQVEYYTVPVPVGYPSDFGYPVDMPSML</sequence>
<proteinExistence type="predicted"/>
<dbReference type="InterPro" id="IPR036047">
    <property type="entry name" value="F-box-like_dom_sf"/>
</dbReference>
<evidence type="ECO:0008006" key="3">
    <source>
        <dbReference type="Google" id="ProtNLM"/>
    </source>
</evidence>
<gene>
    <name evidence="1" type="ORF">BAE44_0015703</name>
</gene>
<dbReference type="PANTHER" id="PTHR32133">
    <property type="entry name" value="OS07G0120400 PROTEIN"/>
    <property type="match status" value="1"/>
</dbReference>
<accession>A0A1E5VE35</accession>
<organism evidence="1 2">
    <name type="scientific">Dichanthelium oligosanthes</name>
    <dbReference type="NCBI Taxonomy" id="888268"/>
    <lineage>
        <taxon>Eukaryota</taxon>
        <taxon>Viridiplantae</taxon>
        <taxon>Streptophyta</taxon>
        <taxon>Embryophyta</taxon>
        <taxon>Tracheophyta</taxon>
        <taxon>Spermatophyta</taxon>
        <taxon>Magnoliopsida</taxon>
        <taxon>Liliopsida</taxon>
        <taxon>Poales</taxon>
        <taxon>Poaceae</taxon>
        <taxon>PACMAD clade</taxon>
        <taxon>Panicoideae</taxon>
        <taxon>Panicodae</taxon>
        <taxon>Paniceae</taxon>
        <taxon>Dichantheliinae</taxon>
        <taxon>Dichanthelium</taxon>
    </lineage>
</organism>
<evidence type="ECO:0000313" key="1">
    <source>
        <dbReference type="EMBL" id="OEL23274.1"/>
    </source>
</evidence>
<comment type="caution">
    <text evidence="1">The sequence shown here is derived from an EMBL/GenBank/DDBJ whole genome shotgun (WGS) entry which is preliminary data.</text>
</comment>
<keyword evidence="2" id="KW-1185">Reference proteome</keyword>
<dbReference type="OrthoDB" id="588921at2759"/>